<reference evidence="1" key="1">
    <citation type="submission" date="2018-11" db="EMBL/GenBank/DDBJ databases">
        <authorList>
            <consortium name="Pathogen Informatics"/>
        </authorList>
    </citation>
    <scope>NUCLEOTIDE SEQUENCE</scope>
</reference>
<organism evidence="1 2">
    <name type="scientific">Protopolystoma xenopodis</name>
    <dbReference type="NCBI Taxonomy" id="117903"/>
    <lineage>
        <taxon>Eukaryota</taxon>
        <taxon>Metazoa</taxon>
        <taxon>Spiralia</taxon>
        <taxon>Lophotrochozoa</taxon>
        <taxon>Platyhelminthes</taxon>
        <taxon>Monogenea</taxon>
        <taxon>Polyopisthocotylea</taxon>
        <taxon>Polystomatidea</taxon>
        <taxon>Polystomatidae</taxon>
        <taxon>Protopolystoma</taxon>
    </lineage>
</organism>
<comment type="caution">
    <text evidence="1">The sequence shown here is derived from an EMBL/GenBank/DDBJ whole genome shotgun (WGS) entry which is preliminary data.</text>
</comment>
<name>A0A448XT48_9PLAT</name>
<gene>
    <name evidence="1" type="ORF">PXEA_LOCUS37789</name>
</gene>
<evidence type="ECO:0000313" key="1">
    <source>
        <dbReference type="EMBL" id="VEL44349.1"/>
    </source>
</evidence>
<protein>
    <submittedName>
        <fullName evidence="1">Uncharacterized protein</fullName>
    </submittedName>
</protein>
<keyword evidence="2" id="KW-1185">Reference proteome</keyword>
<evidence type="ECO:0000313" key="2">
    <source>
        <dbReference type="Proteomes" id="UP000784294"/>
    </source>
</evidence>
<sequence>MVHWWHEDEPGKPEESLLWPVSKTPMGQTTIPLPLDSVCGQTTRIWPVGNVKPKLRMVSITRLFGSSDETTGDQQAPRLCLSVGSSGLELSHRAFICQSVQKVIRLTQFVVQLAHTCFTVRQPQRQGLDCVTPVLALTSRLSPSPRAVPVEPSCEAPVYLCKPHWAHMSFCTYV</sequence>
<accession>A0A448XT48</accession>
<dbReference type="Proteomes" id="UP000784294">
    <property type="component" value="Unassembled WGS sequence"/>
</dbReference>
<dbReference type="AlphaFoldDB" id="A0A448XT48"/>
<proteinExistence type="predicted"/>
<dbReference type="EMBL" id="CAAALY010296031">
    <property type="protein sequence ID" value="VEL44349.1"/>
    <property type="molecule type" value="Genomic_DNA"/>
</dbReference>